<reference evidence="1" key="1">
    <citation type="submission" date="2022-05" db="EMBL/GenBank/DDBJ databases">
        <title>Chromosome-level genome of Chaenocephalus aceratus.</title>
        <authorList>
            <person name="Park H."/>
        </authorList>
    </citation>
    <scope>NUCLEOTIDE SEQUENCE</scope>
    <source>
        <strain evidence="1">KU_202001</strain>
    </source>
</reference>
<organism evidence="1 2">
    <name type="scientific">Chaenocephalus aceratus</name>
    <name type="common">Blackfin icefish</name>
    <name type="synonym">Chaenichthys aceratus</name>
    <dbReference type="NCBI Taxonomy" id="36190"/>
    <lineage>
        <taxon>Eukaryota</taxon>
        <taxon>Metazoa</taxon>
        <taxon>Chordata</taxon>
        <taxon>Craniata</taxon>
        <taxon>Vertebrata</taxon>
        <taxon>Euteleostomi</taxon>
        <taxon>Actinopterygii</taxon>
        <taxon>Neopterygii</taxon>
        <taxon>Teleostei</taxon>
        <taxon>Neoteleostei</taxon>
        <taxon>Acanthomorphata</taxon>
        <taxon>Eupercaria</taxon>
        <taxon>Perciformes</taxon>
        <taxon>Notothenioidei</taxon>
        <taxon>Channichthyidae</taxon>
        <taxon>Chaenocephalus</taxon>
    </lineage>
</organism>
<dbReference type="Proteomes" id="UP001057452">
    <property type="component" value="Chromosome 15"/>
</dbReference>
<protein>
    <submittedName>
        <fullName evidence="1">Uncharacterized protein</fullName>
    </submittedName>
</protein>
<dbReference type="EMBL" id="CM043799">
    <property type="protein sequence ID" value="KAI4804692.1"/>
    <property type="molecule type" value="Genomic_DNA"/>
</dbReference>
<accession>A0ACB9VY86</accession>
<comment type="caution">
    <text evidence="1">The sequence shown here is derived from an EMBL/GenBank/DDBJ whole genome shotgun (WGS) entry which is preliminary data.</text>
</comment>
<name>A0ACB9VY86_CHAAC</name>
<evidence type="ECO:0000313" key="1">
    <source>
        <dbReference type="EMBL" id="KAI4804692.1"/>
    </source>
</evidence>
<keyword evidence="2" id="KW-1185">Reference proteome</keyword>
<gene>
    <name evidence="1" type="ORF">KUCAC02_026311</name>
</gene>
<proteinExistence type="predicted"/>
<evidence type="ECO:0000313" key="2">
    <source>
        <dbReference type="Proteomes" id="UP001057452"/>
    </source>
</evidence>
<sequence length="141" mass="16261">MDSCSQRHDCEHICVSTDDSYICKCEMGYILNADQKTCSRKHLLIDLEYHIDIFMSHVQKDMIASTFVKNNDESYICKCQVGYKLNAEQKTCSRFDTCDQGHDCQHTCETNGDSYICKCREGYLLNADQNTCSRKNLILTK</sequence>